<evidence type="ECO:0000256" key="2">
    <source>
        <dbReference type="SAM" id="Phobius"/>
    </source>
</evidence>
<feature type="region of interest" description="Disordered" evidence="1">
    <location>
        <begin position="1"/>
        <end position="67"/>
    </location>
</feature>
<keyword evidence="2" id="KW-0472">Membrane</keyword>
<dbReference type="AlphaFoldDB" id="A0A7N4NV61"/>
<dbReference type="Ensembl" id="ENSSHAT00000048670.1">
    <property type="protein sequence ID" value="ENSSHAP00000028956.1"/>
    <property type="gene ID" value="ENSSHAG00000030988.1"/>
</dbReference>
<evidence type="ECO:0000313" key="4">
    <source>
        <dbReference type="Proteomes" id="UP000007648"/>
    </source>
</evidence>
<name>A0A7N4NV61_SARHA</name>
<accession>A0A7N4NV61</accession>
<organism evidence="3 4">
    <name type="scientific">Sarcophilus harrisii</name>
    <name type="common">Tasmanian devil</name>
    <name type="synonym">Sarcophilus laniarius</name>
    <dbReference type="NCBI Taxonomy" id="9305"/>
    <lineage>
        <taxon>Eukaryota</taxon>
        <taxon>Metazoa</taxon>
        <taxon>Chordata</taxon>
        <taxon>Craniata</taxon>
        <taxon>Vertebrata</taxon>
        <taxon>Euteleostomi</taxon>
        <taxon>Mammalia</taxon>
        <taxon>Metatheria</taxon>
        <taxon>Dasyuromorphia</taxon>
        <taxon>Dasyuridae</taxon>
        <taxon>Sarcophilus</taxon>
    </lineage>
</organism>
<protein>
    <submittedName>
        <fullName evidence="3">Uncharacterized protein</fullName>
    </submittedName>
</protein>
<keyword evidence="4" id="KW-1185">Reference proteome</keyword>
<dbReference type="GeneTree" id="ENSGT00900000143483"/>
<keyword evidence="2" id="KW-0812">Transmembrane</keyword>
<sequence length="156" mass="17175">MASLYQRFTGKINTSRSFPIPPEASHLLGGQGTEEESSGAGGKSPRPPVPSAPQDHGAGGRPRFQYQPRNDCEEEDVRLSFFVGDCGCVGGGGGKRRRSDIIFFLIFFFFFFFVFFFFFSFFFLCEEGKSSPDNTSNVLVPLVSAKPVTTLPMFAA</sequence>
<keyword evidence="2" id="KW-1133">Transmembrane helix</keyword>
<dbReference type="InParanoid" id="A0A7N4NV61"/>
<proteinExistence type="predicted"/>
<evidence type="ECO:0000256" key="1">
    <source>
        <dbReference type="SAM" id="MobiDB-lite"/>
    </source>
</evidence>
<evidence type="ECO:0000313" key="3">
    <source>
        <dbReference type="Ensembl" id="ENSSHAP00000028956.1"/>
    </source>
</evidence>
<dbReference type="Proteomes" id="UP000007648">
    <property type="component" value="Unassembled WGS sequence"/>
</dbReference>
<reference evidence="3 4" key="1">
    <citation type="journal article" date="2011" name="Proc. Natl. Acad. Sci. U.S.A.">
        <title>Genetic diversity and population structure of the endangered marsupial Sarcophilus harrisii (Tasmanian devil).</title>
        <authorList>
            <person name="Miller W."/>
            <person name="Hayes V.M."/>
            <person name="Ratan A."/>
            <person name="Petersen D.C."/>
            <person name="Wittekindt N.E."/>
            <person name="Miller J."/>
            <person name="Walenz B."/>
            <person name="Knight J."/>
            <person name="Qi J."/>
            <person name="Zhao F."/>
            <person name="Wang Q."/>
            <person name="Bedoya-Reina O.C."/>
            <person name="Katiyar N."/>
            <person name="Tomsho L.P."/>
            <person name="Kasson L.M."/>
            <person name="Hardie R.A."/>
            <person name="Woodbridge P."/>
            <person name="Tindall E.A."/>
            <person name="Bertelsen M.F."/>
            <person name="Dixon D."/>
            <person name="Pyecroft S."/>
            <person name="Helgen K.M."/>
            <person name="Lesk A.M."/>
            <person name="Pringle T.H."/>
            <person name="Patterson N."/>
            <person name="Zhang Y."/>
            <person name="Kreiss A."/>
            <person name="Woods G.M."/>
            <person name="Jones M.E."/>
            <person name="Schuster S.C."/>
        </authorList>
    </citation>
    <scope>NUCLEOTIDE SEQUENCE [LARGE SCALE GENOMIC DNA]</scope>
</reference>
<reference evidence="3" key="3">
    <citation type="submission" date="2025-09" db="UniProtKB">
        <authorList>
            <consortium name="Ensembl"/>
        </authorList>
    </citation>
    <scope>IDENTIFICATION</scope>
</reference>
<reference evidence="3" key="2">
    <citation type="submission" date="2025-08" db="UniProtKB">
        <authorList>
            <consortium name="Ensembl"/>
        </authorList>
    </citation>
    <scope>IDENTIFICATION</scope>
</reference>
<feature type="transmembrane region" description="Helical" evidence="2">
    <location>
        <begin position="101"/>
        <end position="124"/>
    </location>
</feature>